<dbReference type="PANTHER" id="PTHR10151:SF120">
    <property type="entry name" value="BIS(5'-ADENOSYL)-TRIPHOSPHATASE"/>
    <property type="match status" value="1"/>
</dbReference>
<dbReference type="GO" id="GO:0047400">
    <property type="term" value="F:phosphonoacetate hydrolase activity"/>
    <property type="evidence" value="ECO:0007669"/>
    <property type="project" value="UniProtKB-EC"/>
</dbReference>
<accession>A0ABT3N2S9</accession>
<keyword evidence="1" id="KW-0378">Hydrolase</keyword>
<dbReference type="InterPro" id="IPR012710">
    <property type="entry name" value="Phosphonoacetate_hydro"/>
</dbReference>
<dbReference type="InterPro" id="IPR017850">
    <property type="entry name" value="Alkaline_phosphatase_core_sf"/>
</dbReference>
<dbReference type="PANTHER" id="PTHR10151">
    <property type="entry name" value="ECTONUCLEOTIDE PYROPHOSPHATASE/PHOSPHODIESTERASE"/>
    <property type="match status" value="1"/>
</dbReference>
<gene>
    <name evidence="1" type="primary">phnA</name>
    <name evidence="1" type="ORF">NX722_25575</name>
</gene>
<dbReference type="SUPFAM" id="SSF53649">
    <property type="entry name" value="Alkaline phosphatase-like"/>
    <property type="match status" value="1"/>
</dbReference>
<keyword evidence="2" id="KW-1185">Reference proteome</keyword>
<dbReference type="EC" id="3.11.1.2" evidence="1"/>
<dbReference type="InterPro" id="IPR023116">
    <property type="entry name" value="Phosphonoacetate_hydro_insert"/>
</dbReference>
<evidence type="ECO:0000313" key="2">
    <source>
        <dbReference type="Proteomes" id="UP001209854"/>
    </source>
</evidence>
<sequence>MNNTEQNINGRLYKKPLQPVVVICIDGNAPEYFSSAVEKGRMPFIKQLIEQGHQHESDCVIPSFTNPNNMSIVTGVAPAHHGICGNYYFNGSQDVMMTNPDLLKAPTILERFNQAGAKVIAVTAKDKLRAMLSHGLDFSKGNAICFSSELASQTTLKEHGIDNAESVVGMPTPDVYSPELSEFVFKAGVKLLEQEQPDLMYLTTTDFIQHTFAPEQEGALSFYEMLDSYFAKLHTLGARMVITADHGMNAKTDEHGKANIVFIDEVLEELFPANSYRTILPITDPYVAHHSALGSFAAIYVEDQALAQDIGKILNEQKGIAAVLTRQEAAERFELDPERIGNLILLAEPDFVLGKSQAHHDLGRLHGTLRSHGGISEQRIPLITNFAIAKNTGKTLRNFDAFYLAMQ</sequence>
<dbReference type="Gene3D" id="3.40.720.10">
    <property type="entry name" value="Alkaline Phosphatase, subunit A"/>
    <property type="match status" value="1"/>
</dbReference>
<dbReference type="InterPro" id="IPR002591">
    <property type="entry name" value="Phosphodiest/P_Trfase"/>
</dbReference>
<protein>
    <submittedName>
        <fullName evidence="1">Phosphonoacetate hydrolase</fullName>
        <ecNumber evidence="1">3.11.1.2</ecNumber>
    </submittedName>
</protein>
<organism evidence="1 2">
    <name type="scientific">Endozoicomonas gorgoniicola</name>
    <dbReference type="NCBI Taxonomy" id="1234144"/>
    <lineage>
        <taxon>Bacteria</taxon>
        <taxon>Pseudomonadati</taxon>
        <taxon>Pseudomonadota</taxon>
        <taxon>Gammaproteobacteria</taxon>
        <taxon>Oceanospirillales</taxon>
        <taxon>Endozoicomonadaceae</taxon>
        <taxon>Endozoicomonas</taxon>
    </lineage>
</organism>
<comment type="caution">
    <text evidence="1">The sequence shown here is derived from an EMBL/GenBank/DDBJ whole genome shotgun (WGS) entry which is preliminary data.</text>
</comment>
<proteinExistence type="predicted"/>
<dbReference type="Gene3D" id="3.30.1360.110">
    <property type="entry name" value="Domain 2, Phosphonoacetate Hydrolase"/>
    <property type="match status" value="1"/>
</dbReference>
<dbReference type="CDD" id="cd16018">
    <property type="entry name" value="Enpp"/>
    <property type="match status" value="1"/>
</dbReference>
<name>A0ABT3N2S9_9GAMM</name>
<reference evidence="1 2" key="1">
    <citation type="submission" date="2022-10" db="EMBL/GenBank/DDBJ databases">
        <title>High-quality genome sequences of two octocoral-associated bacteria, Endozoicomonas euniceicola EF212 and Endozoicomonas gorgoniicola PS125.</title>
        <authorList>
            <person name="Chiou Y.-J."/>
            <person name="Chen Y.-H."/>
        </authorList>
    </citation>
    <scope>NUCLEOTIDE SEQUENCE [LARGE SCALE GENOMIC DNA]</scope>
    <source>
        <strain evidence="1 2">PS125</strain>
    </source>
</reference>
<dbReference type="Proteomes" id="UP001209854">
    <property type="component" value="Unassembled WGS sequence"/>
</dbReference>
<dbReference type="EMBL" id="JAPFCC010000001">
    <property type="protein sequence ID" value="MCW7555937.1"/>
    <property type="molecule type" value="Genomic_DNA"/>
</dbReference>
<dbReference type="Pfam" id="PF01663">
    <property type="entry name" value="Phosphodiest"/>
    <property type="match status" value="1"/>
</dbReference>
<dbReference type="RefSeq" id="WP_262565670.1">
    <property type="nucleotide sequence ID" value="NZ_JAPFCC010000001.1"/>
</dbReference>
<evidence type="ECO:0000313" key="1">
    <source>
        <dbReference type="EMBL" id="MCW7555937.1"/>
    </source>
</evidence>
<dbReference type="NCBIfam" id="TIGR02335">
    <property type="entry name" value="hydr_PhnA"/>
    <property type="match status" value="1"/>
</dbReference>